<dbReference type="SUPFAM" id="SSF47769">
    <property type="entry name" value="SAM/Pointed domain"/>
    <property type="match status" value="1"/>
</dbReference>
<sequence length="380" mass="43128">MLQYRQHLLHLPALNFIPHQLTENQNTIPLGALVSNNFYNQMLEQIKTTVIQENIPHTSVLGYLNRTLCDSVKETETDFKSSSFGYRIPLDNEYRQSTSAVNAEVVSGQVVKCTNWSQSAAYQKASSSSENRVLEQSSTFQSNTNYESMKRFRENSHVNGCSSFCSCEKCDGTLFSGIDYYHKKILATKAMRRPIESKESTQVPSSLWAGYGFSQSMPAAVIKDGFGALSPYNYLTLGGSGSNSSNSSSEDIDDWDKVVFKNYFDESIWSNKKENVIAYSHSNYFDFMPDFMSGSLNDTSKNILPELLWQHGLHNYLDIFTKEEIDYKTFLLLNDEDLLRLGIGFQARMKLICLIRELQDTEMLKMKPRDFNAAPGAGRK</sequence>
<dbReference type="Gene3D" id="1.10.150.50">
    <property type="entry name" value="Transcription Factor, Ets-1"/>
    <property type="match status" value="1"/>
</dbReference>
<dbReference type="AlphaFoldDB" id="A0A087UPB9"/>
<dbReference type="Pfam" id="PF00536">
    <property type="entry name" value="SAM_1"/>
    <property type="match status" value="1"/>
</dbReference>
<gene>
    <name evidence="3" type="ORF">X975_27130</name>
</gene>
<evidence type="ECO:0000256" key="1">
    <source>
        <dbReference type="ARBA" id="ARBA00022737"/>
    </source>
</evidence>
<dbReference type="PANTHER" id="PTHR10627:SF69">
    <property type="entry name" value="PROTEIN BICAUDAL C"/>
    <property type="match status" value="1"/>
</dbReference>
<keyword evidence="4" id="KW-1185">Reference proteome</keyword>
<accession>A0A087UPB9</accession>
<dbReference type="EMBL" id="KK120847">
    <property type="protein sequence ID" value="KFM79208.1"/>
    <property type="molecule type" value="Genomic_DNA"/>
</dbReference>
<dbReference type="InterPro" id="IPR001660">
    <property type="entry name" value="SAM"/>
</dbReference>
<feature type="domain" description="SAM" evidence="2">
    <location>
        <begin position="296"/>
        <end position="361"/>
    </location>
</feature>
<name>A0A087UPB9_STEMI</name>
<evidence type="ECO:0000259" key="2">
    <source>
        <dbReference type="SMART" id="SM00454"/>
    </source>
</evidence>
<dbReference type="PANTHER" id="PTHR10627">
    <property type="entry name" value="SCP160"/>
    <property type="match status" value="1"/>
</dbReference>
<keyword evidence="1" id="KW-0677">Repeat</keyword>
<evidence type="ECO:0000313" key="3">
    <source>
        <dbReference type="EMBL" id="KFM79208.1"/>
    </source>
</evidence>
<feature type="non-terminal residue" evidence="3">
    <location>
        <position position="380"/>
    </location>
</feature>
<protein>
    <submittedName>
        <fullName evidence="3">Protein bicaudal C-like protein</fullName>
    </submittedName>
</protein>
<evidence type="ECO:0000313" key="4">
    <source>
        <dbReference type="Proteomes" id="UP000054359"/>
    </source>
</evidence>
<dbReference type="Proteomes" id="UP000054359">
    <property type="component" value="Unassembled WGS sequence"/>
</dbReference>
<dbReference type="InterPro" id="IPR013761">
    <property type="entry name" value="SAM/pointed_sf"/>
</dbReference>
<dbReference type="SMART" id="SM00454">
    <property type="entry name" value="SAM"/>
    <property type="match status" value="1"/>
</dbReference>
<dbReference type="OrthoDB" id="271862at2759"/>
<proteinExistence type="predicted"/>
<organism evidence="3 4">
    <name type="scientific">Stegodyphus mimosarum</name>
    <name type="common">African social velvet spider</name>
    <dbReference type="NCBI Taxonomy" id="407821"/>
    <lineage>
        <taxon>Eukaryota</taxon>
        <taxon>Metazoa</taxon>
        <taxon>Ecdysozoa</taxon>
        <taxon>Arthropoda</taxon>
        <taxon>Chelicerata</taxon>
        <taxon>Arachnida</taxon>
        <taxon>Araneae</taxon>
        <taxon>Araneomorphae</taxon>
        <taxon>Entelegynae</taxon>
        <taxon>Eresoidea</taxon>
        <taxon>Eresidae</taxon>
        <taxon>Stegodyphus</taxon>
    </lineage>
</organism>
<reference evidence="3 4" key="1">
    <citation type="submission" date="2013-11" db="EMBL/GenBank/DDBJ databases">
        <title>Genome sequencing of Stegodyphus mimosarum.</title>
        <authorList>
            <person name="Bechsgaard J."/>
        </authorList>
    </citation>
    <scope>NUCLEOTIDE SEQUENCE [LARGE SCALE GENOMIC DNA]</scope>
</reference>
<dbReference type="GO" id="GO:0005737">
    <property type="term" value="C:cytoplasm"/>
    <property type="evidence" value="ECO:0007669"/>
    <property type="project" value="TreeGrafter"/>
</dbReference>
<dbReference type="STRING" id="407821.A0A087UPB9"/>